<dbReference type="Proteomes" id="UP000095143">
    <property type="component" value="Unassembled WGS sequence"/>
</dbReference>
<gene>
    <name evidence="2" type="ORF">BBI10_12255</name>
</gene>
<reference evidence="2 3" key="1">
    <citation type="submission" date="2016-08" db="EMBL/GenBank/DDBJ databases">
        <title>Whole genome sequence of Pseudomonas graminis strain UASWS1507, a potential biological control agent for agriculture.</title>
        <authorList>
            <person name="Crovadore J."/>
            <person name="Calmin G."/>
            <person name="Chablais R."/>
            <person name="Cochard B."/>
            <person name="Lefort F."/>
        </authorList>
    </citation>
    <scope>NUCLEOTIDE SEQUENCE [LARGE SCALE GENOMIC DNA]</scope>
    <source>
        <strain evidence="2 3">UASWS1507</strain>
    </source>
</reference>
<evidence type="ECO:0000256" key="1">
    <source>
        <dbReference type="SAM" id="MobiDB-lite"/>
    </source>
</evidence>
<dbReference type="EMBL" id="MDEN01000062">
    <property type="protein sequence ID" value="OCX20338.1"/>
    <property type="molecule type" value="Genomic_DNA"/>
</dbReference>
<proteinExistence type="predicted"/>
<name>A0A1C2E032_9PSED</name>
<dbReference type="RefSeq" id="WP_065988785.1">
    <property type="nucleotide sequence ID" value="NZ_MDEN01000062.1"/>
</dbReference>
<protein>
    <submittedName>
        <fullName evidence="2">Uncharacterized protein</fullName>
    </submittedName>
</protein>
<sequence>MPVQVHDIGVSKRSLAAAHPAGLRKQMPGLPELGKGGQEGCGQAVRRSSNDFAQPGAGDYC</sequence>
<evidence type="ECO:0000313" key="3">
    <source>
        <dbReference type="Proteomes" id="UP000095143"/>
    </source>
</evidence>
<comment type="caution">
    <text evidence="2">The sequence shown here is derived from an EMBL/GenBank/DDBJ whole genome shotgun (WGS) entry which is preliminary data.</text>
</comment>
<dbReference type="AlphaFoldDB" id="A0A1C2E032"/>
<feature type="region of interest" description="Disordered" evidence="1">
    <location>
        <begin position="16"/>
        <end position="61"/>
    </location>
</feature>
<accession>A0A1C2E032</accession>
<evidence type="ECO:0000313" key="2">
    <source>
        <dbReference type="EMBL" id="OCX20338.1"/>
    </source>
</evidence>
<organism evidence="2 3">
    <name type="scientific">Pseudomonas graminis</name>
    <dbReference type="NCBI Taxonomy" id="158627"/>
    <lineage>
        <taxon>Bacteria</taxon>
        <taxon>Pseudomonadati</taxon>
        <taxon>Pseudomonadota</taxon>
        <taxon>Gammaproteobacteria</taxon>
        <taxon>Pseudomonadales</taxon>
        <taxon>Pseudomonadaceae</taxon>
        <taxon>Pseudomonas</taxon>
    </lineage>
</organism>